<evidence type="ECO:0000313" key="2">
    <source>
        <dbReference type="Proteomes" id="UP000078390"/>
    </source>
</evidence>
<protein>
    <recommendedName>
        <fullName evidence="3">Type I restriction enzyme R protein N-terminal domain-containing protein</fullName>
    </recommendedName>
</protein>
<sequence>MDLKRFFRERGYAEEVLAKPPTVILNFGLVTERVEGNLVILSDDRPLLIANYAPGAVRSRERGLLAYARLAYPQKPPALALQTNGREFALLEVASGKEIAFGGPEIVPPYEKLKDFSLPPPLDSRKRLIEEKILFIQTTGG</sequence>
<dbReference type="RefSeq" id="WP_068669099.1">
    <property type="nucleotide sequence ID" value="NZ_LWLG01000002.1"/>
</dbReference>
<comment type="caution">
    <text evidence="1">The sequence shown here is derived from an EMBL/GenBank/DDBJ whole genome shotgun (WGS) entry which is preliminary data.</text>
</comment>
<proteinExistence type="predicted"/>
<evidence type="ECO:0000313" key="1">
    <source>
        <dbReference type="EMBL" id="OAQ21351.1"/>
    </source>
</evidence>
<accession>A0A179D6D6</accession>
<name>A0A179D6D6_9BACT</name>
<dbReference type="STRING" id="999894.TDIS_0572"/>
<reference evidence="1 2" key="1">
    <citation type="submission" date="2016-04" db="EMBL/GenBank/DDBJ databases">
        <title>Genome analysis of Thermosulfurimonas dismutans, the first thermophilic sulfur-disproportionating bacterium of the phylum Thermodesulfobacteria.</title>
        <authorList>
            <person name="Mardanov A.V."/>
            <person name="Beletsky A.V."/>
            <person name="Kadnikov V.V."/>
            <person name="Slobodkin A.I."/>
            <person name="Ravin N.V."/>
        </authorList>
    </citation>
    <scope>NUCLEOTIDE SEQUENCE [LARGE SCALE GENOMIC DNA]</scope>
    <source>
        <strain evidence="1 2">S95</strain>
    </source>
</reference>
<dbReference type="AlphaFoldDB" id="A0A179D6D6"/>
<dbReference type="EMBL" id="LWLG01000002">
    <property type="protein sequence ID" value="OAQ21351.1"/>
    <property type="molecule type" value="Genomic_DNA"/>
</dbReference>
<organism evidence="1 2">
    <name type="scientific">Thermosulfurimonas dismutans</name>
    <dbReference type="NCBI Taxonomy" id="999894"/>
    <lineage>
        <taxon>Bacteria</taxon>
        <taxon>Pseudomonadati</taxon>
        <taxon>Thermodesulfobacteriota</taxon>
        <taxon>Thermodesulfobacteria</taxon>
        <taxon>Thermodesulfobacteriales</taxon>
        <taxon>Thermodesulfobacteriaceae</taxon>
        <taxon>Thermosulfurimonas</taxon>
    </lineage>
</organism>
<dbReference type="Proteomes" id="UP000078390">
    <property type="component" value="Unassembled WGS sequence"/>
</dbReference>
<evidence type="ECO:0008006" key="3">
    <source>
        <dbReference type="Google" id="ProtNLM"/>
    </source>
</evidence>
<gene>
    <name evidence="1" type="ORF">TDIS_0572</name>
</gene>
<keyword evidence="2" id="KW-1185">Reference proteome</keyword>